<keyword evidence="5" id="KW-0539">Nucleus</keyword>
<feature type="compositionally biased region" description="Basic and acidic residues" evidence="6">
    <location>
        <begin position="142"/>
        <end position="154"/>
    </location>
</feature>
<dbReference type="GO" id="GO:0006355">
    <property type="term" value="P:regulation of DNA-templated transcription"/>
    <property type="evidence" value="ECO:0007669"/>
    <property type="project" value="InterPro"/>
</dbReference>
<dbReference type="InterPro" id="IPR026541">
    <property type="entry name" value="MRG_dom"/>
</dbReference>
<evidence type="ECO:0000256" key="2">
    <source>
        <dbReference type="ARBA" id="ARBA00022853"/>
    </source>
</evidence>
<evidence type="ECO:0000256" key="6">
    <source>
        <dbReference type="SAM" id="MobiDB-lite"/>
    </source>
</evidence>
<dbReference type="EMBL" id="GEDC01002983">
    <property type="protein sequence ID" value="JAS34315.1"/>
    <property type="molecule type" value="Transcribed_RNA"/>
</dbReference>
<dbReference type="AlphaFoldDB" id="A0A1B6E8U6"/>
<feature type="domain" description="MRG" evidence="7">
    <location>
        <begin position="3"/>
        <end position="276"/>
    </location>
</feature>
<dbReference type="Gene3D" id="1.10.274.30">
    <property type="entry name" value="MRG domain"/>
    <property type="match status" value="1"/>
</dbReference>
<evidence type="ECO:0000256" key="3">
    <source>
        <dbReference type="ARBA" id="ARBA00023015"/>
    </source>
</evidence>
<keyword evidence="4" id="KW-0804">Transcription</keyword>
<accession>A0A1B6E8U6</accession>
<dbReference type="PROSITE" id="PS51640">
    <property type="entry name" value="MRG"/>
    <property type="match status" value="1"/>
</dbReference>
<proteinExistence type="predicted"/>
<evidence type="ECO:0000256" key="4">
    <source>
        <dbReference type="ARBA" id="ARBA00023163"/>
    </source>
</evidence>
<organism evidence="8">
    <name type="scientific">Clastoptera arizonana</name>
    <name type="common">Arizona spittle bug</name>
    <dbReference type="NCBI Taxonomy" id="38151"/>
    <lineage>
        <taxon>Eukaryota</taxon>
        <taxon>Metazoa</taxon>
        <taxon>Ecdysozoa</taxon>
        <taxon>Arthropoda</taxon>
        <taxon>Hexapoda</taxon>
        <taxon>Insecta</taxon>
        <taxon>Pterygota</taxon>
        <taxon>Neoptera</taxon>
        <taxon>Paraneoptera</taxon>
        <taxon>Hemiptera</taxon>
        <taxon>Auchenorrhyncha</taxon>
        <taxon>Cercopoidea</taxon>
        <taxon>Clastopteridae</taxon>
        <taxon>Clastoptera</taxon>
    </lineage>
</organism>
<evidence type="ECO:0000256" key="1">
    <source>
        <dbReference type="ARBA" id="ARBA00004123"/>
    </source>
</evidence>
<dbReference type="GO" id="GO:0035267">
    <property type="term" value="C:NuA4 histone acetyltransferase complex"/>
    <property type="evidence" value="ECO:0007669"/>
    <property type="project" value="TreeGrafter"/>
</dbReference>
<dbReference type="GO" id="GO:0072487">
    <property type="term" value="C:MSL complex"/>
    <property type="evidence" value="ECO:0007669"/>
    <property type="project" value="TreeGrafter"/>
</dbReference>
<sequence length="283" mass="32018">SDNEIKIELSDIIKGFLDEDARLVNEENKLSKLPCTPNIVTILGNFVKNWAMKQLIPGNEKPNRSQSTQPPVIDIDTIQRKLNLCKEVADGLRIYFDFSVWAMLLYGKEREQYKAITSTAASTHFNSNNEDPRIEGTNGETQEDKYHPDNESERNRRKSLRSHKVSSGYEHTNGTSNKPSAIMQNSGQHLPFDGSNNAGSSDSLTNSPRHRALINHIQSWKFVPLSLYDKNPAPPSLVYGAVHLARLFVKLPELLSRTNMPEEKLEVVLEYFDYFLDAPLSTS</sequence>
<dbReference type="InterPro" id="IPR008676">
    <property type="entry name" value="MRG"/>
</dbReference>
<keyword evidence="2" id="KW-0156">Chromatin regulator</keyword>
<feature type="compositionally biased region" description="Basic residues" evidence="6">
    <location>
        <begin position="155"/>
        <end position="164"/>
    </location>
</feature>
<keyword evidence="3" id="KW-0805">Transcription regulation</keyword>
<dbReference type="PANTHER" id="PTHR10880">
    <property type="entry name" value="MORTALITY FACTOR 4-LIKE PROTEIN"/>
    <property type="match status" value="1"/>
</dbReference>
<evidence type="ECO:0000313" key="8">
    <source>
        <dbReference type="EMBL" id="JAS34315.1"/>
    </source>
</evidence>
<dbReference type="GO" id="GO:0006325">
    <property type="term" value="P:chromatin organization"/>
    <property type="evidence" value="ECO:0007669"/>
    <property type="project" value="UniProtKB-KW"/>
</dbReference>
<dbReference type="InterPro" id="IPR038217">
    <property type="entry name" value="MRG_C_sf"/>
</dbReference>
<dbReference type="Pfam" id="PF05712">
    <property type="entry name" value="MRG"/>
    <property type="match status" value="1"/>
</dbReference>
<feature type="non-terminal residue" evidence="8">
    <location>
        <position position="1"/>
    </location>
</feature>
<gene>
    <name evidence="8" type="ORF">g.18481</name>
</gene>
<protein>
    <recommendedName>
        <fullName evidence="7">MRG domain-containing protein</fullName>
    </recommendedName>
</protein>
<feature type="compositionally biased region" description="Polar residues" evidence="6">
    <location>
        <begin position="169"/>
        <end position="207"/>
    </location>
</feature>
<feature type="region of interest" description="Disordered" evidence="6">
    <location>
        <begin position="123"/>
        <end position="207"/>
    </location>
</feature>
<comment type="subcellular location">
    <subcellularLocation>
        <location evidence="1">Nucleus</location>
    </subcellularLocation>
</comment>
<dbReference type="GO" id="GO:0005634">
    <property type="term" value="C:nucleus"/>
    <property type="evidence" value="ECO:0007669"/>
    <property type="project" value="UniProtKB-SubCell"/>
</dbReference>
<evidence type="ECO:0000256" key="5">
    <source>
        <dbReference type="ARBA" id="ARBA00023242"/>
    </source>
</evidence>
<name>A0A1B6E8U6_9HEMI</name>
<evidence type="ECO:0000259" key="7">
    <source>
        <dbReference type="Pfam" id="PF05712"/>
    </source>
</evidence>
<feature type="non-terminal residue" evidence="8">
    <location>
        <position position="283"/>
    </location>
</feature>
<dbReference type="PANTHER" id="PTHR10880:SF15">
    <property type="entry name" value="MSL COMPLEX SUBUNIT 3"/>
    <property type="match status" value="1"/>
</dbReference>
<reference evidence="8" key="1">
    <citation type="submission" date="2015-12" db="EMBL/GenBank/DDBJ databases">
        <title>De novo transcriptome assembly of four potential Pierce s Disease insect vectors from Arizona vineyards.</title>
        <authorList>
            <person name="Tassone E.E."/>
        </authorList>
    </citation>
    <scope>NUCLEOTIDE SEQUENCE</scope>
</reference>